<comment type="caution">
    <text evidence="1">The sequence shown here is derived from an EMBL/GenBank/DDBJ whole genome shotgun (WGS) entry which is preliminary data.</text>
</comment>
<name>A0A4R6KCY7_9ACTN</name>
<dbReference type="RefSeq" id="WP_133801659.1">
    <property type="nucleotide sequence ID" value="NZ_SNWQ01000009.1"/>
</dbReference>
<organism evidence="1 2">
    <name type="scientific">Kribbella caucasensis</name>
    <dbReference type="NCBI Taxonomy" id="2512215"/>
    <lineage>
        <taxon>Bacteria</taxon>
        <taxon>Bacillati</taxon>
        <taxon>Actinomycetota</taxon>
        <taxon>Actinomycetes</taxon>
        <taxon>Propionibacteriales</taxon>
        <taxon>Kribbellaceae</taxon>
        <taxon>Kribbella</taxon>
    </lineage>
</organism>
<dbReference type="EMBL" id="SNWQ01000009">
    <property type="protein sequence ID" value="TDO47284.1"/>
    <property type="molecule type" value="Genomic_DNA"/>
</dbReference>
<keyword evidence="2" id="KW-1185">Reference proteome</keyword>
<dbReference type="Proteomes" id="UP000295388">
    <property type="component" value="Unassembled WGS sequence"/>
</dbReference>
<proteinExistence type="predicted"/>
<gene>
    <name evidence="1" type="ORF">EV643_109177</name>
</gene>
<protein>
    <submittedName>
        <fullName evidence="1">Putative phage baseplate assembly protein</fullName>
    </submittedName>
</protein>
<evidence type="ECO:0000313" key="2">
    <source>
        <dbReference type="Proteomes" id="UP000295388"/>
    </source>
</evidence>
<dbReference type="AlphaFoldDB" id="A0A4R6KCY7"/>
<dbReference type="NCBIfam" id="TIGR02243">
    <property type="entry name" value="putative baseplate assembly protein"/>
    <property type="match status" value="1"/>
</dbReference>
<dbReference type="OrthoDB" id="9027184at2"/>
<sequence length="648" mass="70081">MLPAPNLDDRTFQGLVDEAKRLVQRRCPEWTDHNVSDPGVTLIEAFAQMVDQLIYRLNRVPDLNYVKFLELIGVELRPPAAARGAVTFWLSAPQPQTVLVRTGTEVATPRTDIHEPIVFTTTQELEIIPCSFARAGVAPAGGSPSDLTTALSGQNGFPCFSETPQPGDALLIGLSEAVPSCAVTIRLNCSVSGAGVDPRHPPLIWEAWTGSGWSECDLDKDDTGGLNKAGDVVIHVPPQHETSIISRQRAGWVRCRLIPVEDGRPTYTKSPRILSASAFTIGGTVPMMHAEVIRSELLGRSDGTPGQRFALRHNPVVPSEEPSTVEVADEDGVETWEPVTSFADSGEDDRHFRIDAYSGGIQFGPAVRTADGRLQHYGAAPRSGSTLAISSYRTGGGRRGNVARGQVRVLKTSVPYVARVENRAPAIGGADAETLEEAKVRGPMLLRSRGRAVTVEDFEELAREVAPDAARVHCVPATESADAGGIRILVVPHVSADPIGRIRRDDLIPPEGTLERITRTLDERRLVGTRLLVAPAEYVGLTAVVDVSARSRFEPEEVKEDVLKALYDLLHPLTGGPDGTGWPFGRSVQSHEVHAALARISGVDMAQEINVSLFPADPVTGRRSAPVQRLDLPATALVYSYEHQVRVR</sequence>
<evidence type="ECO:0000313" key="1">
    <source>
        <dbReference type="EMBL" id="TDO47284.1"/>
    </source>
</evidence>
<accession>A0A4R6KCY7</accession>
<reference evidence="1 2" key="1">
    <citation type="submission" date="2019-03" db="EMBL/GenBank/DDBJ databases">
        <title>Genomic Encyclopedia of Type Strains, Phase III (KMG-III): the genomes of soil and plant-associated and newly described type strains.</title>
        <authorList>
            <person name="Whitman W."/>
        </authorList>
    </citation>
    <scope>NUCLEOTIDE SEQUENCE [LARGE SCALE GENOMIC DNA]</scope>
    <source>
        <strain evidence="1 2">VKM Ac-2527</strain>
    </source>
</reference>
<dbReference type="InterPro" id="IPR011749">
    <property type="entry name" value="CHP02243"/>
</dbReference>